<dbReference type="InterPro" id="IPR037012">
    <property type="entry name" value="NanQ/TabA/YiaL_sf"/>
</dbReference>
<dbReference type="AlphaFoldDB" id="A0A378ND36"/>
<dbReference type="SUPFAM" id="SSF51197">
    <property type="entry name" value="Clavaminate synthase-like"/>
    <property type="match status" value="1"/>
</dbReference>
<dbReference type="Proteomes" id="UP000254031">
    <property type="component" value="Unassembled WGS sequence"/>
</dbReference>
<dbReference type="RefSeq" id="WP_006251393.1">
    <property type="nucleotide sequence ID" value="NZ_CP017484.1"/>
</dbReference>
<evidence type="ECO:0000313" key="1">
    <source>
        <dbReference type="EMBL" id="STY66352.1"/>
    </source>
</evidence>
<dbReference type="Pfam" id="PF04074">
    <property type="entry name" value="DUF386"/>
    <property type="match status" value="1"/>
</dbReference>
<dbReference type="InterPro" id="IPR004375">
    <property type="entry name" value="NanQ/TabA/YiaL"/>
</dbReference>
<reference evidence="1 2" key="1">
    <citation type="submission" date="2018-06" db="EMBL/GenBank/DDBJ databases">
        <authorList>
            <consortium name="Pathogen Informatics"/>
            <person name="Doyle S."/>
        </authorList>
    </citation>
    <scope>NUCLEOTIDE SEQUENCE [LARGE SCALE GENOMIC DNA]</scope>
    <source>
        <strain evidence="1 2">NCTC9380</strain>
    </source>
</reference>
<gene>
    <name evidence="1" type="primary">tabA</name>
    <name evidence="1" type="ORF">NCTC9380_01646</name>
</gene>
<organism evidence="1 2">
    <name type="scientific">Mannheimia haemolytica</name>
    <name type="common">Pasteurella haemolytica</name>
    <dbReference type="NCBI Taxonomy" id="75985"/>
    <lineage>
        <taxon>Bacteria</taxon>
        <taxon>Pseudomonadati</taxon>
        <taxon>Pseudomonadota</taxon>
        <taxon>Gammaproteobacteria</taxon>
        <taxon>Pasteurellales</taxon>
        <taxon>Pasteurellaceae</taxon>
        <taxon>Mannheimia</taxon>
    </lineage>
</organism>
<sequence>MFFGHISQVKANRYPPAIQIALNYLKNTDFDAMEAGVYELKGRQIYVQVLDLNTKSKHEFQPEVHRNYLDVQYLHRGKEIMAAAVDTGTNPIAMEYNPERDIQYYQSVANENEFRCVEGNFAVFFPEDCHRTAIFDDTETIRKVVVKIAMSEIEEQR</sequence>
<proteinExistence type="predicted"/>
<dbReference type="NCBIfam" id="TIGR00022">
    <property type="entry name" value="YhcH/YjgK/YiaL family protein"/>
    <property type="match status" value="1"/>
</dbReference>
<dbReference type="PANTHER" id="PTHR34986">
    <property type="entry name" value="EVOLVED BETA-GALACTOSIDASE SUBUNIT BETA"/>
    <property type="match status" value="1"/>
</dbReference>
<name>A0A378ND36_MANHA</name>
<dbReference type="PANTHER" id="PTHR34986:SF1">
    <property type="entry name" value="PROTEIN YIAL"/>
    <property type="match status" value="1"/>
</dbReference>
<dbReference type="EMBL" id="UGPL01000006">
    <property type="protein sequence ID" value="STY66352.1"/>
    <property type="molecule type" value="Genomic_DNA"/>
</dbReference>
<evidence type="ECO:0000313" key="2">
    <source>
        <dbReference type="Proteomes" id="UP000254031"/>
    </source>
</evidence>
<protein>
    <submittedName>
        <fullName evidence="1">Toxin-antitoxin biofilm protein TabA</fullName>
    </submittedName>
</protein>
<dbReference type="GO" id="GO:0005829">
    <property type="term" value="C:cytosol"/>
    <property type="evidence" value="ECO:0007669"/>
    <property type="project" value="TreeGrafter"/>
</dbReference>
<dbReference type="Gene3D" id="2.60.120.370">
    <property type="entry name" value="YhcH/YjgK/YiaL"/>
    <property type="match status" value="1"/>
</dbReference>
<accession>A0A378ND36</accession>